<organism evidence="1">
    <name type="scientific">uncultured Caudovirales phage</name>
    <dbReference type="NCBI Taxonomy" id="2100421"/>
    <lineage>
        <taxon>Viruses</taxon>
        <taxon>Duplodnaviria</taxon>
        <taxon>Heunggongvirae</taxon>
        <taxon>Uroviricota</taxon>
        <taxon>Caudoviricetes</taxon>
        <taxon>Peduoviridae</taxon>
        <taxon>Maltschvirus</taxon>
        <taxon>Maltschvirus maltsch</taxon>
    </lineage>
</organism>
<dbReference type="Gene3D" id="3.30.70.1790">
    <property type="entry name" value="RepB DNA-primase, N-terminal domain"/>
    <property type="match status" value="1"/>
</dbReference>
<sequence length="373" mass="40954">MKFTCGSPSRPVSLPVEESGFPLPPFVHQYLSSGAPEGERNEAIFKVAQQFLACQLSISEAENRIIPVAVSQGGPKVEAEVRQAIRSAYKSSKVTEPLSARSEASRVTKATKIAEAEPDFLRAIKAAFQPHEWVAVVNCYQNDSGEWKPGKADIMSRLDWERWHAKTGDIAARFGGQPGGAYMAINPFREGSESRSNDNVAAFRHVLCEWDGAVDGSGRADQRAKVEASGLPVTLLIDSGKKSTHAWVRVDAKTREEWEHRRDVIFKEMGCDEKNKDVARVSRCAGAMREVDGEMRKQSLLAVNIGAKSWGEWETKRVGLPPIVSLTQLSRANPQPTPEVIKGVLNMGLKLLLAGPSKARKSWCLLDLCMSVA</sequence>
<proteinExistence type="predicted"/>
<evidence type="ECO:0000313" key="1">
    <source>
        <dbReference type="EMBL" id="CAB4163143.1"/>
    </source>
</evidence>
<dbReference type="EMBL" id="LR796743">
    <property type="protein sequence ID" value="CAB4163143.1"/>
    <property type="molecule type" value="Genomic_DNA"/>
</dbReference>
<reference evidence="1" key="1">
    <citation type="submission" date="2020-04" db="EMBL/GenBank/DDBJ databases">
        <authorList>
            <person name="Chiriac C."/>
            <person name="Salcher M."/>
            <person name="Ghai R."/>
            <person name="Kavagutti S V."/>
        </authorList>
    </citation>
    <scope>NUCLEOTIDE SEQUENCE</scope>
</reference>
<gene>
    <name evidence="1" type="ORF">UFOVP813_1</name>
</gene>
<protein>
    <submittedName>
        <fullName evidence="1">Uncharacterized protein</fullName>
    </submittedName>
</protein>
<feature type="non-terminal residue" evidence="1">
    <location>
        <position position="373"/>
    </location>
</feature>
<accession>A0A6J5NVV9</accession>
<name>A0A6J5NVV9_9CAUD</name>